<keyword evidence="3 8" id="KW-0812">Transmembrane</keyword>
<keyword evidence="6 8" id="KW-1133">Transmembrane helix</keyword>
<dbReference type="InterPro" id="IPR011527">
    <property type="entry name" value="ABC1_TM_dom"/>
</dbReference>
<dbReference type="GO" id="GO:0005778">
    <property type="term" value="C:peroxisomal membrane"/>
    <property type="evidence" value="ECO:0007669"/>
    <property type="project" value="TreeGrafter"/>
</dbReference>
<dbReference type="GO" id="GO:0006635">
    <property type="term" value="P:fatty acid beta-oxidation"/>
    <property type="evidence" value="ECO:0007669"/>
    <property type="project" value="TreeGrafter"/>
</dbReference>
<dbReference type="InterPro" id="IPR050835">
    <property type="entry name" value="ABC_transporter_sub-D"/>
</dbReference>
<evidence type="ECO:0000256" key="6">
    <source>
        <dbReference type="ARBA" id="ARBA00022989"/>
    </source>
</evidence>
<keyword evidence="7 8" id="KW-0472">Membrane</keyword>
<evidence type="ECO:0000256" key="5">
    <source>
        <dbReference type="ARBA" id="ARBA00022840"/>
    </source>
</evidence>
<dbReference type="GO" id="GO:0015910">
    <property type="term" value="P:long-chain fatty acid import into peroxisome"/>
    <property type="evidence" value="ECO:0007669"/>
    <property type="project" value="TreeGrafter"/>
</dbReference>
<dbReference type="EMBL" id="JTDF01000341">
    <property type="protein sequence ID" value="KAF8571763.1"/>
    <property type="molecule type" value="Genomic_DNA"/>
</dbReference>
<dbReference type="GO" id="GO:0005324">
    <property type="term" value="F:long-chain fatty acid transmembrane transporter activity"/>
    <property type="evidence" value="ECO:0007669"/>
    <property type="project" value="TreeGrafter"/>
</dbReference>
<organism evidence="10 11">
    <name type="scientific">Paragonimus westermani</name>
    <dbReference type="NCBI Taxonomy" id="34504"/>
    <lineage>
        <taxon>Eukaryota</taxon>
        <taxon>Metazoa</taxon>
        <taxon>Spiralia</taxon>
        <taxon>Lophotrochozoa</taxon>
        <taxon>Platyhelminthes</taxon>
        <taxon>Trematoda</taxon>
        <taxon>Digenea</taxon>
        <taxon>Plagiorchiida</taxon>
        <taxon>Troglotremata</taxon>
        <taxon>Troglotrematidae</taxon>
        <taxon>Paragonimus</taxon>
    </lineage>
</organism>
<dbReference type="OrthoDB" id="422637at2759"/>
<evidence type="ECO:0000256" key="2">
    <source>
        <dbReference type="ARBA" id="ARBA00022448"/>
    </source>
</evidence>
<evidence type="ECO:0000256" key="8">
    <source>
        <dbReference type="SAM" id="Phobius"/>
    </source>
</evidence>
<dbReference type="InterPro" id="IPR003593">
    <property type="entry name" value="AAA+_ATPase"/>
</dbReference>
<feature type="domain" description="ABC transporter" evidence="9">
    <location>
        <begin position="392"/>
        <end position="777"/>
    </location>
</feature>
<dbReference type="InterPro" id="IPR003439">
    <property type="entry name" value="ABC_transporter-like_ATP-bd"/>
</dbReference>
<dbReference type="InterPro" id="IPR036640">
    <property type="entry name" value="ABC1_TM_sf"/>
</dbReference>
<feature type="transmembrane region" description="Helical" evidence="8">
    <location>
        <begin position="87"/>
        <end position="111"/>
    </location>
</feature>
<sequence length="826" mass="93094">MVSKKKLASERRRITSGFRFFIRFLNLTCQSLRHSWTVAVTFIVLLLVCGGCYEYIAYQIGLIVSHFYGALSSESYIRFVWTVRLSILYVFSMSTVIAVKSMVAGHLSLLLRDVLTMRLQKYYFGAKQFYSINNLIDMDNPDQRFTQDVGIVCNLLAEIVPVIVINPFLVIFYTYKCVDKAGWLGPVSAYVMFIVFAILTRLLTTWTSKSIYEMERQEGNFRFVHTQLRCSSESAAFLNVGRSEQYFITIAFRRLLHAFRVSINRKAVLLFITTMSAYTGAILNYLTLGVVLFSGYFGPMTSMEITMLISQTSFFLLYLINKLTTLIALAVQISQLVGVGHRILTLNGHLDEVAFHDCPATYSASQMSTVFPVVSTPFPPSLLSDQNGHTVIKLDHVSVSVPPTMDRILIHDLTLNIQLGEPLLITGPSGTGKTALLRVLADLWPALATDQGRSTWSHFYRSFSTSVAYVPQQPCLPSVGSCPADLFDALQTDQHIALTVMSEARALHLAYLLLTIVRSPDSTSVQRSSWTRSSLSVFVEKPHETNILNRTAVVNKGFTGDHSSSRYLENHPCASVSLCGYPVEFYVKALGLLVEFRLIQSREFKQLIEHLDRFVSRMSNRRRHPFESLFCPFWRFISTTCSRGCSAVPRQYYFDSSEWRNHYSPGEVQRLILAAVCFSPPQIVFLDEATSQLNAVDEEQAYSSLCSRQITPISVAHHMGVQKRNHYSPGEVQRLILAAVCFSPPQIVFLDEATSQLNAVDEEQAYSSLCSRQITPISVAHHVGVQKFHKHELKLLPIDTLTGPTEELNIPVVQPGQPNWNLVHYS</sequence>
<keyword evidence="4" id="KW-0547">Nucleotide-binding</keyword>
<dbReference type="SMART" id="SM00382">
    <property type="entry name" value="AAA"/>
    <property type="match status" value="1"/>
</dbReference>
<keyword evidence="11" id="KW-1185">Reference proteome</keyword>
<comment type="caution">
    <text evidence="10">The sequence shown here is derived from an EMBL/GenBank/DDBJ whole genome shotgun (WGS) entry which is preliminary data.</text>
</comment>
<dbReference type="GO" id="GO:0016887">
    <property type="term" value="F:ATP hydrolysis activity"/>
    <property type="evidence" value="ECO:0007669"/>
    <property type="project" value="InterPro"/>
</dbReference>
<dbReference type="Pfam" id="PF00005">
    <property type="entry name" value="ABC_tran"/>
    <property type="match status" value="1"/>
</dbReference>
<dbReference type="GO" id="GO:0005524">
    <property type="term" value="F:ATP binding"/>
    <property type="evidence" value="ECO:0007669"/>
    <property type="project" value="UniProtKB-KW"/>
</dbReference>
<dbReference type="Proteomes" id="UP000699462">
    <property type="component" value="Unassembled WGS sequence"/>
</dbReference>
<dbReference type="GO" id="GO:0042760">
    <property type="term" value="P:very long-chain fatty acid catabolic process"/>
    <property type="evidence" value="ECO:0007669"/>
    <property type="project" value="TreeGrafter"/>
</dbReference>
<comment type="similarity">
    <text evidence="1">Belongs to the ABC transporter superfamily. ABCD family. Peroxisomal fatty acyl CoA transporter (TC 3.A.1.203) subfamily.</text>
</comment>
<dbReference type="SUPFAM" id="SSF90123">
    <property type="entry name" value="ABC transporter transmembrane region"/>
    <property type="match status" value="1"/>
</dbReference>
<feature type="transmembrane region" description="Helical" evidence="8">
    <location>
        <begin position="187"/>
        <end position="206"/>
    </location>
</feature>
<feature type="transmembrane region" description="Helical" evidence="8">
    <location>
        <begin position="151"/>
        <end position="175"/>
    </location>
</feature>
<evidence type="ECO:0000256" key="1">
    <source>
        <dbReference type="ARBA" id="ARBA00008575"/>
    </source>
</evidence>
<gene>
    <name evidence="10" type="ORF">P879_03017</name>
</gene>
<keyword evidence="2" id="KW-0813">Transport</keyword>
<proteinExistence type="inferred from homology"/>
<dbReference type="PROSITE" id="PS50893">
    <property type="entry name" value="ABC_TRANSPORTER_2"/>
    <property type="match status" value="1"/>
</dbReference>
<keyword evidence="5" id="KW-0067">ATP-binding</keyword>
<reference evidence="10 11" key="1">
    <citation type="submission" date="2019-07" db="EMBL/GenBank/DDBJ databases">
        <title>Annotation for the trematode Paragonimus westermani.</title>
        <authorList>
            <person name="Choi Y.-J."/>
        </authorList>
    </citation>
    <scope>NUCLEOTIDE SEQUENCE [LARGE SCALE GENOMIC DNA]</scope>
    <source>
        <strain evidence="10">180907_Pwestermani</strain>
    </source>
</reference>
<evidence type="ECO:0000313" key="10">
    <source>
        <dbReference type="EMBL" id="KAF8571763.1"/>
    </source>
</evidence>
<dbReference type="InterPro" id="IPR027417">
    <property type="entry name" value="P-loop_NTPase"/>
</dbReference>
<evidence type="ECO:0000256" key="4">
    <source>
        <dbReference type="ARBA" id="ARBA00022741"/>
    </source>
</evidence>
<dbReference type="AlphaFoldDB" id="A0A8T0DVK3"/>
<feature type="transmembrane region" description="Helical" evidence="8">
    <location>
        <begin position="267"/>
        <end position="293"/>
    </location>
</feature>
<accession>A0A8T0DVK3</accession>
<evidence type="ECO:0000256" key="3">
    <source>
        <dbReference type="ARBA" id="ARBA00022692"/>
    </source>
</evidence>
<evidence type="ECO:0000313" key="11">
    <source>
        <dbReference type="Proteomes" id="UP000699462"/>
    </source>
</evidence>
<dbReference type="GO" id="GO:0140359">
    <property type="term" value="F:ABC-type transporter activity"/>
    <property type="evidence" value="ECO:0007669"/>
    <property type="project" value="InterPro"/>
</dbReference>
<name>A0A8T0DVK3_9TREM</name>
<protein>
    <recommendedName>
        <fullName evidence="9">ABC transporter domain-containing protein</fullName>
    </recommendedName>
</protein>
<dbReference type="Gene3D" id="3.40.50.300">
    <property type="entry name" value="P-loop containing nucleotide triphosphate hydrolases"/>
    <property type="match status" value="3"/>
</dbReference>
<dbReference type="PANTHER" id="PTHR11384">
    <property type="entry name" value="ATP-BINDING CASSETTE, SUB-FAMILY D MEMBER"/>
    <property type="match status" value="1"/>
</dbReference>
<dbReference type="Pfam" id="PF06472">
    <property type="entry name" value="ABC_membrane_2"/>
    <property type="match status" value="1"/>
</dbReference>
<dbReference type="PANTHER" id="PTHR11384:SF59">
    <property type="entry name" value="LYSOSOMAL COBALAMIN TRANSPORTER ABCD4"/>
    <property type="match status" value="1"/>
</dbReference>
<evidence type="ECO:0000256" key="7">
    <source>
        <dbReference type="ARBA" id="ARBA00023136"/>
    </source>
</evidence>
<dbReference type="GO" id="GO:0007031">
    <property type="term" value="P:peroxisome organization"/>
    <property type="evidence" value="ECO:0007669"/>
    <property type="project" value="TreeGrafter"/>
</dbReference>
<dbReference type="SUPFAM" id="SSF52540">
    <property type="entry name" value="P-loop containing nucleoside triphosphate hydrolases"/>
    <property type="match status" value="2"/>
</dbReference>
<evidence type="ECO:0000259" key="9">
    <source>
        <dbReference type="PROSITE" id="PS50893"/>
    </source>
</evidence>
<feature type="transmembrane region" description="Helical" evidence="8">
    <location>
        <begin position="34"/>
        <end position="53"/>
    </location>
</feature>